<dbReference type="SUPFAM" id="SSF52540">
    <property type="entry name" value="P-loop containing nucleoside triphosphate hydrolases"/>
    <property type="match status" value="1"/>
</dbReference>
<dbReference type="Gene3D" id="3.40.50.300">
    <property type="entry name" value="P-loop containing nucleotide triphosphate hydrolases"/>
    <property type="match status" value="1"/>
</dbReference>
<gene>
    <name evidence="3" type="ORF">PISMIDRAFT_685997</name>
</gene>
<feature type="compositionally biased region" description="Polar residues" evidence="1">
    <location>
        <begin position="432"/>
        <end position="449"/>
    </location>
</feature>
<sequence>MTSSARQLSYIELRGEKDIECVNVVVGDVRRSLSPQGGGTFLGRFDERLSSATDQVSLEVRRRKTRFFRPTETVKVYSIEVQSGSGRQVVKKGRVDITLEVSSQPVSTDPGSSLTAISGGLKPTTEELIAQCPRFRILVVGKTGAGKSSLIDRVFGTNTTGVVDDRPGKAKIEDGLISPQNDRFILHDSQGFEPGEGCNYDTVTSFIEARKKEPLIKDQLHAVWFCFPVPIIQYGERLLEDGAETFLKQSNEALRNIPTVVVFTKYDRLITHVQVAPDRDPEADVEAEAKQYLQTHCVEPIRRCLKDKAILHVAVSSRPDRQRGLDELTKLTYERVTESFTSKPNSVSPVPFAAAGAQRVEPGVKIKSSIKEYWRALASSTNFWGFTMLDCLGVIHADIISVWNFYDPSVYLSSEEFRNLMVNMVAKVDAPTGSSPASTNLTRSDTFSG</sequence>
<reference evidence="4" key="2">
    <citation type="submission" date="2015-01" db="EMBL/GenBank/DDBJ databases">
        <title>Evolutionary Origins and Diversification of the Mycorrhizal Mutualists.</title>
        <authorList>
            <consortium name="DOE Joint Genome Institute"/>
            <consortium name="Mycorrhizal Genomics Consortium"/>
            <person name="Kohler A."/>
            <person name="Kuo A."/>
            <person name="Nagy L.G."/>
            <person name="Floudas D."/>
            <person name="Copeland A."/>
            <person name="Barry K.W."/>
            <person name="Cichocki N."/>
            <person name="Veneault-Fourrey C."/>
            <person name="LaButti K."/>
            <person name="Lindquist E.A."/>
            <person name="Lipzen A."/>
            <person name="Lundell T."/>
            <person name="Morin E."/>
            <person name="Murat C."/>
            <person name="Riley R."/>
            <person name="Ohm R."/>
            <person name="Sun H."/>
            <person name="Tunlid A."/>
            <person name="Henrissat B."/>
            <person name="Grigoriev I.V."/>
            <person name="Hibbett D.S."/>
            <person name="Martin F."/>
        </authorList>
    </citation>
    <scope>NUCLEOTIDE SEQUENCE [LARGE SCALE GENOMIC DNA]</scope>
    <source>
        <strain evidence="4">441</strain>
    </source>
</reference>
<dbReference type="Pfam" id="PF01926">
    <property type="entry name" value="MMR_HSR1"/>
    <property type="match status" value="1"/>
</dbReference>
<accession>A0A0C9Z2Y5</accession>
<dbReference type="OrthoDB" id="391988at2759"/>
<feature type="region of interest" description="Disordered" evidence="1">
    <location>
        <begin position="430"/>
        <end position="449"/>
    </location>
</feature>
<reference evidence="3 4" key="1">
    <citation type="submission" date="2014-04" db="EMBL/GenBank/DDBJ databases">
        <authorList>
            <consortium name="DOE Joint Genome Institute"/>
            <person name="Kuo A."/>
            <person name="Kohler A."/>
            <person name="Costa M.D."/>
            <person name="Nagy L.G."/>
            <person name="Floudas D."/>
            <person name="Copeland A."/>
            <person name="Barry K.W."/>
            <person name="Cichocki N."/>
            <person name="Veneault-Fourrey C."/>
            <person name="LaButti K."/>
            <person name="Lindquist E.A."/>
            <person name="Lipzen A."/>
            <person name="Lundell T."/>
            <person name="Morin E."/>
            <person name="Murat C."/>
            <person name="Sun H."/>
            <person name="Tunlid A."/>
            <person name="Henrissat B."/>
            <person name="Grigoriev I.V."/>
            <person name="Hibbett D.S."/>
            <person name="Martin F."/>
            <person name="Nordberg H.P."/>
            <person name="Cantor M.N."/>
            <person name="Hua S.X."/>
        </authorList>
    </citation>
    <scope>NUCLEOTIDE SEQUENCE [LARGE SCALE GENOMIC DNA]</scope>
    <source>
        <strain evidence="3 4">441</strain>
    </source>
</reference>
<dbReference type="GO" id="GO:0005525">
    <property type="term" value="F:GTP binding"/>
    <property type="evidence" value="ECO:0007669"/>
    <property type="project" value="InterPro"/>
</dbReference>
<name>A0A0C9Z2Y5_9AGAM</name>
<organism evidence="3 4">
    <name type="scientific">Pisolithus microcarpus 441</name>
    <dbReference type="NCBI Taxonomy" id="765257"/>
    <lineage>
        <taxon>Eukaryota</taxon>
        <taxon>Fungi</taxon>
        <taxon>Dikarya</taxon>
        <taxon>Basidiomycota</taxon>
        <taxon>Agaricomycotina</taxon>
        <taxon>Agaricomycetes</taxon>
        <taxon>Agaricomycetidae</taxon>
        <taxon>Boletales</taxon>
        <taxon>Sclerodermatineae</taxon>
        <taxon>Pisolithaceae</taxon>
        <taxon>Pisolithus</taxon>
    </lineage>
</organism>
<dbReference type="InterPro" id="IPR006073">
    <property type="entry name" value="GTP-bd"/>
</dbReference>
<evidence type="ECO:0000259" key="2">
    <source>
        <dbReference type="Pfam" id="PF01926"/>
    </source>
</evidence>
<evidence type="ECO:0000313" key="4">
    <source>
        <dbReference type="Proteomes" id="UP000054018"/>
    </source>
</evidence>
<dbReference type="InterPro" id="IPR027417">
    <property type="entry name" value="P-loop_NTPase"/>
</dbReference>
<dbReference type="HOGENOM" id="CLU_023805_2_2_1"/>
<feature type="domain" description="G" evidence="2">
    <location>
        <begin position="136"/>
        <end position="265"/>
    </location>
</feature>
<protein>
    <recommendedName>
        <fullName evidence="2">G domain-containing protein</fullName>
    </recommendedName>
</protein>
<dbReference type="EMBL" id="KN833847">
    <property type="protein sequence ID" value="KIK16782.1"/>
    <property type="molecule type" value="Genomic_DNA"/>
</dbReference>
<keyword evidence="4" id="KW-1185">Reference proteome</keyword>
<dbReference type="AlphaFoldDB" id="A0A0C9Z2Y5"/>
<evidence type="ECO:0000256" key="1">
    <source>
        <dbReference type="SAM" id="MobiDB-lite"/>
    </source>
</evidence>
<proteinExistence type="predicted"/>
<dbReference type="Proteomes" id="UP000054018">
    <property type="component" value="Unassembled WGS sequence"/>
</dbReference>
<evidence type="ECO:0000313" key="3">
    <source>
        <dbReference type="EMBL" id="KIK16782.1"/>
    </source>
</evidence>